<organism evidence="6 7">
    <name type="scientific">Bordetella genomosp. 7</name>
    <dbReference type="NCBI Taxonomy" id="1416805"/>
    <lineage>
        <taxon>Bacteria</taxon>
        <taxon>Pseudomonadati</taxon>
        <taxon>Pseudomonadota</taxon>
        <taxon>Betaproteobacteria</taxon>
        <taxon>Burkholderiales</taxon>
        <taxon>Alcaligenaceae</taxon>
        <taxon>Bordetella</taxon>
    </lineage>
</organism>
<protein>
    <submittedName>
        <fullName evidence="6">IclR family transcriptional regulator</fullName>
    </submittedName>
</protein>
<evidence type="ECO:0000259" key="5">
    <source>
        <dbReference type="PROSITE" id="PS51078"/>
    </source>
</evidence>
<dbReference type="PROSITE" id="PS51078">
    <property type="entry name" value="ICLR_ED"/>
    <property type="match status" value="1"/>
</dbReference>
<keyword evidence="1" id="KW-0805">Transcription regulation</keyword>
<feature type="domain" description="IclR-ED" evidence="5">
    <location>
        <begin position="81"/>
        <end position="264"/>
    </location>
</feature>
<dbReference type="PROSITE" id="PS51077">
    <property type="entry name" value="HTH_ICLR"/>
    <property type="match status" value="1"/>
</dbReference>
<gene>
    <name evidence="6" type="ORF">CAL19_16230</name>
</gene>
<dbReference type="SUPFAM" id="SSF46785">
    <property type="entry name" value="Winged helix' DNA-binding domain"/>
    <property type="match status" value="1"/>
</dbReference>
<dbReference type="GO" id="GO:0045892">
    <property type="term" value="P:negative regulation of DNA-templated transcription"/>
    <property type="evidence" value="ECO:0007669"/>
    <property type="project" value="TreeGrafter"/>
</dbReference>
<dbReference type="EMBL" id="NEVK01000008">
    <property type="protein sequence ID" value="OZI16855.1"/>
    <property type="molecule type" value="Genomic_DNA"/>
</dbReference>
<dbReference type="Proteomes" id="UP000216947">
    <property type="component" value="Unassembled WGS sequence"/>
</dbReference>
<dbReference type="Gene3D" id="1.10.10.10">
    <property type="entry name" value="Winged helix-like DNA-binding domain superfamily/Winged helix DNA-binding domain"/>
    <property type="match status" value="1"/>
</dbReference>
<evidence type="ECO:0000256" key="1">
    <source>
        <dbReference type="ARBA" id="ARBA00023015"/>
    </source>
</evidence>
<dbReference type="AlphaFoldDB" id="A0A261QVN8"/>
<dbReference type="InterPro" id="IPR036390">
    <property type="entry name" value="WH_DNA-bd_sf"/>
</dbReference>
<keyword evidence="7" id="KW-1185">Reference proteome</keyword>
<dbReference type="SUPFAM" id="SSF55781">
    <property type="entry name" value="GAF domain-like"/>
    <property type="match status" value="1"/>
</dbReference>
<dbReference type="InterPro" id="IPR005471">
    <property type="entry name" value="Tscrpt_reg_IclR_N"/>
</dbReference>
<keyword evidence="3" id="KW-0804">Transcription</keyword>
<dbReference type="InterPro" id="IPR029016">
    <property type="entry name" value="GAF-like_dom_sf"/>
</dbReference>
<dbReference type="PANTHER" id="PTHR30136:SF33">
    <property type="entry name" value="TRANSCRIPTIONAL REGULATORY PROTEIN"/>
    <property type="match status" value="1"/>
</dbReference>
<accession>A0A261QVN8</accession>
<sequence>MNAQPMHGEAQDSESAALMTVERGLKVLRAFRSDRTPLSNAELVRRTGLPKATISRLTSTLIQVGFLRQVPGRREFEIATGSLSIGHAYLDTNEMLQAAQPLMQDLADQLNVSVALGIQDGLDLLYIAYRVSRKVATLRLGVGSVLPMGTTSIGRAYLWALPQAQREPLIAEYKQQAGPDGDALEQSIRASFDDLEATGTCAVLGGFQRSTYGVATPIWAGRNRIPIAMSCGKADVNLDLEAERQRIAPALKQTAAELQAALRDFEGPL</sequence>
<dbReference type="Pfam" id="PF09339">
    <property type="entry name" value="HTH_IclR"/>
    <property type="match status" value="1"/>
</dbReference>
<evidence type="ECO:0000313" key="7">
    <source>
        <dbReference type="Proteomes" id="UP000216947"/>
    </source>
</evidence>
<dbReference type="GO" id="GO:0003700">
    <property type="term" value="F:DNA-binding transcription factor activity"/>
    <property type="evidence" value="ECO:0007669"/>
    <property type="project" value="TreeGrafter"/>
</dbReference>
<evidence type="ECO:0000259" key="4">
    <source>
        <dbReference type="PROSITE" id="PS51077"/>
    </source>
</evidence>
<evidence type="ECO:0000256" key="3">
    <source>
        <dbReference type="ARBA" id="ARBA00023163"/>
    </source>
</evidence>
<proteinExistence type="predicted"/>
<keyword evidence="2" id="KW-0238">DNA-binding</keyword>
<dbReference type="SMART" id="SM00346">
    <property type="entry name" value="HTH_ICLR"/>
    <property type="match status" value="1"/>
</dbReference>
<name>A0A261QVN8_9BORD</name>
<dbReference type="GO" id="GO:0003677">
    <property type="term" value="F:DNA binding"/>
    <property type="evidence" value="ECO:0007669"/>
    <property type="project" value="UniProtKB-KW"/>
</dbReference>
<dbReference type="InterPro" id="IPR036388">
    <property type="entry name" value="WH-like_DNA-bd_sf"/>
</dbReference>
<evidence type="ECO:0000313" key="6">
    <source>
        <dbReference type="EMBL" id="OZI16855.1"/>
    </source>
</evidence>
<dbReference type="Gene3D" id="3.30.450.40">
    <property type="match status" value="1"/>
</dbReference>
<evidence type="ECO:0000256" key="2">
    <source>
        <dbReference type="ARBA" id="ARBA00023125"/>
    </source>
</evidence>
<dbReference type="PANTHER" id="PTHR30136">
    <property type="entry name" value="HELIX-TURN-HELIX TRANSCRIPTIONAL REGULATOR, ICLR FAMILY"/>
    <property type="match status" value="1"/>
</dbReference>
<comment type="caution">
    <text evidence="6">The sequence shown here is derived from an EMBL/GenBank/DDBJ whole genome shotgun (WGS) entry which is preliminary data.</text>
</comment>
<dbReference type="InterPro" id="IPR050707">
    <property type="entry name" value="HTH_MetabolicPath_Reg"/>
</dbReference>
<dbReference type="InterPro" id="IPR014757">
    <property type="entry name" value="Tscrpt_reg_IclR_C"/>
</dbReference>
<dbReference type="RefSeq" id="WP_094797723.1">
    <property type="nucleotide sequence ID" value="NZ_NEVK01000008.1"/>
</dbReference>
<reference evidence="7" key="1">
    <citation type="submission" date="2017-05" db="EMBL/GenBank/DDBJ databases">
        <title>Complete and WGS of Bordetella genogroups.</title>
        <authorList>
            <person name="Spilker T."/>
            <person name="Lipuma J."/>
        </authorList>
    </citation>
    <scope>NUCLEOTIDE SEQUENCE [LARGE SCALE GENOMIC DNA]</scope>
    <source>
        <strain evidence="7">AU18089</strain>
    </source>
</reference>
<feature type="domain" description="HTH iclR-type" evidence="4">
    <location>
        <begin position="18"/>
        <end position="80"/>
    </location>
</feature>
<dbReference type="Pfam" id="PF01614">
    <property type="entry name" value="IclR_C"/>
    <property type="match status" value="1"/>
</dbReference>